<dbReference type="AlphaFoldDB" id="A0A6P2CXT2"/>
<sequence>MSAARPAEILRQLEHTGTTDAELLARFVATKDTAAFEELVRRHGSLVLGVCKRVVRNPQDAEDVFQATFLVLAQQAASVRDGTRLWSWLYGVAFRIAWRARRAVRRRRGREVTVAQLPEPPAPDHAPPQTDLAPVLDEELAALPTHYREAIVLCDLRGTSREDAAVALGVPEGTLSSRLANGRKKLAARLTKRGIALTVAALPGALADARAGAVPGELLARTCERVTQYTTSGTIPGSLAQLIKGRLTVRNVFVFGLVTLAAITGTVLAARPNSAPPRATSKAPAVEEKQVVTAPPDAKHATEPDKPKKLKTDDVVKQWRPQLKGATDFHQMGGEPTDSGVAAYAFRVEGPTFEEVWTHYAKMCGAKQEYKAKTMLVTADSGPNGSFVISDRVYADNGAVKRALSVFMLKTDTYVVTVTFQPDPDGKAIIGSLSVVLR</sequence>
<accession>A0A6P2CXT2</accession>
<feature type="domain" description="RNA polymerase sigma factor 70 region 4 type 2" evidence="7">
    <location>
        <begin position="136"/>
        <end position="186"/>
    </location>
</feature>
<evidence type="ECO:0000259" key="7">
    <source>
        <dbReference type="Pfam" id="PF08281"/>
    </source>
</evidence>
<name>A0A6P2CXT2_9BACT</name>
<dbReference type="Gene3D" id="1.10.10.10">
    <property type="entry name" value="Winged helix-like DNA-binding domain superfamily/Winged helix DNA-binding domain"/>
    <property type="match status" value="1"/>
</dbReference>
<evidence type="ECO:0000256" key="1">
    <source>
        <dbReference type="ARBA" id="ARBA00010641"/>
    </source>
</evidence>
<dbReference type="InterPro" id="IPR013325">
    <property type="entry name" value="RNA_pol_sigma_r2"/>
</dbReference>
<comment type="similarity">
    <text evidence="1">Belongs to the sigma-70 factor family. ECF subfamily.</text>
</comment>
<dbReference type="Gene3D" id="1.10.1740.10">
    <property type="match status" value="1"/>
</dbReference>
<proteinExistence type="inferred from homology"/>
<dbReference type="Pfam" id="PF04542">
    <property type="entry name" value="Sigma70_r2"/>
    <property type="match status" value="1"/>
</dbReference>
<dbReference type="InterPro" id="IPR013249">
    <property type="entry name" value="RNA_pol_sigma70_r4_t2"/>
</dbReference>
<evidence type="ECO:0000256" key="3">
    <source>
        <dbReference type="ARBA" id="ARBA00023082"/>
    </source>
</evidence>
<evidence type="ECO:0000313" key="9">
    <source>
        <dbReference type="Proteomes" id="UP000464178"/>
    </source>
</evidence>
<dbReference type="SUPFAM" id="SSF88659">
    <property type="entry name" value="Sigma3 and sigma4 domains of RNA polymerase sigma factors"/>
    <property type="match status" value="1"/>
</dbReference>
<dbReference type="GO" id="GO:0016987">
    <property type="term" value="F:sigma factor activity"/>
    <property type="evidence" value="ECO:0007669"/>
    <property type="project" value="UniProtKB-KW"/>
</dbReference>
<evidence type="ECO:0000259" key="6">
    <source>
        <dbReference type="Pfam" id="PF04542"/>
    </source>
</evidence>
<evidence type="ECO:0000256" key="2">
    <source>
        <dbReference type="ARBA" id="ARBA00023015"/>
    </source>
</evidence>
<dbReference type="InterPro" id="IPR036388">
    <property type="entry name" value="WH-like_DNA-bd_sf"/>
</dbReference>
<evidence type="ECO:0008006" key="10">
    <source>
        <dbReference type="Google" id="ProtNLM"/>
    </source>
</evidence>
<dbReference type="GO" id="GO:0003677">
    <property type="term" value="F:DNA binding"/>
    <property type="evidence" value="ECO:0007669"/>
    <property type="project" value="InterPro"/>
</dbReference>
<protein>
    <recommendedName>
        <fullName evidence="10">ECF RNA polymerase sigma factor SigE</fullName>
    </recommendedName>
</protein>
<keyword evidence="9" id="KW-1185">Reference proteome</keyword>
<evidence type="ECO:0000256" key="4">
    <source>
        <dbReference type="ARBA" id="ARBA00023163"/>
    </source>
</evidence>
<dbReference type="Pfam" id="PF08281">
    <property type="entry name" value="Sigma70_r4_2"/>
    <property type="match status" value="1"/>
</dbReference>
<keyword evidence="4" id="KW-0804">Transcription</keyword>
<dbReference type="InterPro" id="IPR014284">
    <property type="entry name" value="RNA_pol_sigma-70_dom"/>
</dbReference>
<reference evidence="8 9" key="1">
    <citation type="submission" date="2019-05" db="EMBL/GenBank/DDBJ databases">
        <authorList>
            <consortium name="Science for Life Laboratories"/>
        </authorList>
    </citation>
    <scope>NUCLEOTIDE SEQUENCE [LARGE SCALE GENOMIC DNA]</scope>
    <source>
        <strain evidence="8">Soil9</strain>
    </source>
</reference>
<dbReference type="PANTHER" id="PTHR43133">
    <property type="entry name" value="RNA POLYMERASE ECF-TYPE SIGMA FACTO"/>
    <property type="match status" value="1"/>
</dbReference>
<evidence type="ECO:0000256" key="5">
    <source>
        <dbReference type="SAM" id="MobiDB-lite"/>
    </source>
</evidence>
<keyword evidence="2" id="KW-0805">Transcription regulation</keyword>
<feature type="compositionally biased region" description="Basic and acidic residues" evidence="5">
    <location>
        <begin position="297"/>
        <end position="312"/>
    </location>
</feature>
<feature type="domain" description="RNA polymerase sigma-70 region 2" evidence="6">
    <location>
        <begin position="39"/>
        <end position="106"/>
    </location>
</feature>
<evidence type="ECO:0000313" key="8">
    <source>
        <dbReference type="EMBL" id="VTR93811.1"/>
    </source>
</evidence>
<dbReference type="InterPro" id="IPR039425">
    <property type="entry name" value="RNA_pol_sigma-70-like"/>
</dbReference>
<gene>
    <name evidence="8" type="ORF">SOIL9_39030</name>
</gene>
<dbReference type="GO" id="GO:0006352">
    <property type="term" value="P:DNA-templated transcription initiation"/>
    <property type="evidence" value="ECO:0007669"/>
    <property type="project" value="InterPro"/>
</dbReference>
<dbReference type="InterPro" id="IPR007627">
    <property type="entry name" value="RNA_pol_sigma70_r2"/>
</dbReference>
<dbReference type="RefSeq" id="WP_162668476.1">
    <property type="nucleotide sequence ID" value="NZ_LR593886.1"/>
</dbReference>
<dbReference type="SUPFAM" id="SSF88946">
    <property type="entry name" value="Sigma2 domain of RNA polymerase sigma factors"/>
    <property type="match status" value="1"/>
</dbReference>
<keyword evidence="3" id="KW-0731">Sigma factor</keyword>
<organism evidence="8 9">
    <name type="scientific">Gemmata massiliana</name>
    <dbReference type="NCBI Taxonomy" id="1210884"/>
    <lineage>
        <taxon>Bacteria</taxon>
        <taxon>Pseudomonadati</taxon>
        <taxon>Planctomycetota</taxon>
        <taxon>Planctomycetia</taxon>
        <taxon>Gemmatales</taxon>
        <taxon>Gemmataceae</taxon>
        <taxon>Gemmata</taxon>
    </lineage>
</organism>
<dbReference type="InterPro" id="IPR013324">
    <property type="entry name" value="RNA_pol_sigma_r3/r4-like"/>
</dbReference>
<feature type="region of interest" description="Disordered" evidence="5">
    <location>
        <begin position="271"/>
        <end position="312"/>
    </location>
</feature>
<dbReference type="NCBIfam" id="TIGR02937">
    <property type="entry name" value="sigma70-ECF"/>
    <property type="match status" value="1"/>
</dbReference>
<dbReference type="Proteomes" id="UP000464178">
    <property type="component" value="Chromosome"/>
</dbReference>
<dbReference type="PANTHER" id="PTHR43133:SF51">
    <property type="entry name" value="RNA POLYMERASE SIGMA FACTOR"/>
    <property type="match status" value="1"/>
</dbReference>
<dbReference type="CDD" id="cd06171">
    <property type="entry name" value="Sigma70_r4"/>
    <property type="match status" value="1"/>
</dbReference>
<dbReference type="KEGG" id="gms:SOIL9_39030"/>
<dbReference type="EMBL" id="LR593886">
    <property type="protein sequence ID" value="VTR93811.1"/>
    <property type="molecule type" value="Genomic_DNA"/>
</dbReference>